<dbReference type="CDD" id="cd01756">
    <property type="entry name" value="PLAT_repeat"/>
    <property type="match status" value="6"/>
</dbReference>
<dbReference type="InterPro" id="IPR008996">
    <property type="entry name" value="IL1/FGF"/>
</dbReference>
<name>A0A8W8MYS0_MAGGI</name>
<feature type="region of interest" description="Disordered" evidence="3">
    <location>
        <begin position="878"/>
        <end position="903"/>
    </location>
</feature>
<feature type="compositionally biased region" description="Basic and acidic residues" evidence="3">
    <location>
        <begin position="2965"/>
        <end position="2983"/>
    </location>
</feature>
<proteinExistence type="inferred from homology"/>
<evidence type="ECO:0000256" key="2">
    <source>
        <dbReference type="PROSITE-ProRule" id="PRU00152"/>
    </source>
</evidence>
<dbReference type="CDD" id="cd23312">
    <property type="entry name" value="beta-trefoil_FGF_RP1"/>
    <property type="match status" value="2"/>
</dbReference>
<feature type="compositionally biased region" description="Basic and acidic residues" evidence="3">
    <location>
        <begin position="2992"/>
        <end position="3021"/>
    </location>
</feature>
<dbReference type="Pfam" id="PF01477">
    <property type="entry name" value="PLAT"/>
    <property type="match status" value="16"/>
</dbReference>
<feature type="compositionally biased region" description="Basic and acidic residues" evidence="3">
    <location>
        <begin position="1712"/>
        <end position="1725"/>
    </location>
</feature>
<feature type="region of interest" description="Disordered" evidence="3">
    <location>
        <begin position="1"/>
        <end position="71"/>
    </location>
</feature>
<feature type="compositionally biased region" description="Polar residues" evidence="3">
    <location>
        <begin position="2869"/>
        <end position="2880"/>
    </location>
</feature>
<feature type="compositionally biased region" description="Basic and acidic residues" evidence="3">
    <location>
        <begin position="3396"/>
        <end position="3422"/>
    </location>
</feature>
<dbReference type="SMART" id="SM00537">
    <property type="entry name" value="DCX"/>
    <property type="match status" value="2"/>
</dbReference>
<dbReference type="InterPro" id="IPR036572">
    <property type="entry name" value="Doublecortin_dom_sf"/>
</dbReference>
<dbReference type="SUPFAM" id="SSF89837">
    <property type="entry name" value="Doublecortin (DC)"/>
    <property type="match status" value="2"/>
</dbReference>
<dbReference type="InterPro" id="IPR001024">
    <property type="entry name" value="PLAT/LH2_dom"/>
</dbReference>
<feature type="compositionally biased region" description="Polar residues" evidence="3">
    <location>
        <begin position="3350"/>
        <end position="3360"/>
    </location>
</feature>
<feature type="compositionally biased region" description="Basic and acidic residues" evidence="3">
    <location>
        <begin position="3436"/>
        <end position="3451"/>
    </location>
</feature>
<protein>
    <recommendedName>
        <fullName evidence="8">Lipoxygenase-like protein domain-containing protein 1</fullName>
    </recommendedName>
</protein>
<keyword evidence="7" id="KW-1185">Reference proteome</keyword>
<feature type="domain" description="PLAT" evidence="4">
    <location>
        <begin position="2538"/>
        <end position="2654"/>
    </location>
</feature>
<feature type="compositionally biased region" description="Basic and acidic residues" evidence="3">
    <location>
        <begin position="1"/>
        <end position="27"/>
    </location>
</feature>
<feature type="compositionally biased region" description="Polar residues" evidence="3">
    <location>
        <begin position="3382"/>
        <end position="3394"/>
    </location>
</feature>
<sequence length="3451" mass="385730">MDKTTKDTKKPDEKKFIAADGGDEAKGRNPKRGQKAETKDAKPPTERKKPKHVGTDSRSVVEMGNEKEDTANLRSSMTAGNDTKTCFFYKDEDYRFPGVKIALNPRKYKKFDTLCLELSRKIPGLGFGVRSITTPTGRTRISNLDALTHEGKYVCSSSRVMVHGLDMNRVGGRDVWHYARPPSGRRVLNQILREEVDFKEPRFKKSKKPYDMATVYNKSQPKKITVLKNGDPTYRHVVLLNRRTAQQYEQVLHDLSEMFKFAVRKLCTTEGKRVGGLNQLFLGPDTLVCCGPEPFRHMDGGGYYATPRIMSRVSLNTRGSDSIAKRMKVKRNRMTNTKGEWKVSIKTNGHASASTQAQVTITVYGHKGNSGPISLGSGDGSNFKSGSTDEFDISVGNVGEIYKIRISHDNSGDSPGWLCDEVKMSDKDTDEELTFTCRRWLARDEDDFEICRELPAVRKGEPILPVVRYSVHVTTGNLWGASTEANVYMTMYGDRGDTGVRQLYSPSKGCFQQGKTDTFTVEAVSLGHLKRIIVGHDGTGAGNGWHLEKMVVKEPSGGRGKDESVFHCGKWLDEGQDDGKIVRELKVQEEYMDDILEKRNWEYEKWKFEKDCQVKLYSLSSGKAVRIKQSGAIDALGSDMDFHAVFNVVQRKVMVRMFSSVPDPNSFVCIDNGKMVAHKGSGPYCEFRLRVQGDRSIMFESVKNPLQFLTFDEEGHPADVRGILDKEKTRRFFVYCKGMFRHRGVVVFATSLYQAININGDLTMTALGTPSSKMAQFRVHKVAGNGIRMFESISHPGKYIRLKDGKIDCQGIRDEASHFIVEKRRSGGYVSLQSASQRGLYLGMKPDGRVWPTVDTGVHNVHLFPQVVEWGVRKTPSIAEEEEVEEPVRSETPREESPPPVKPGHAVFLTEDARFRVGEDDWNIHVSTIEELKNADVALVVYGETGNSGGVRLEAPPGKPIFQPNNEDGFRASLKVGKFYKIRLELIPKSAEKKPSWKVNVVKLTNVETEETLVFRFDRWLSREHEDMEIMRELPAIWPGEETPSVFKYYVLVHTGDVDEADTNAEVYLNIFGEKGDTGKRVLLNSNNISKFRSGQVDIFEIEAVSLGKLEKCIVGHDGTGSDQGWYLDKIMIRESEESKEEYIFPCEKWLDVNKEDRRIERTLVVKEPAPTIRYSDIKEVLPVQVDTIIEEDEENTIKEGDWKIWITTGKEESMATSNMVFLYAYGTKGSAGPLKLGSGKDGFFRAGTTDIIKMSFGSGAGEVYKIRIGHNEAYPGSGWYLEKLKLQDSSTGDEFDIEVNRWLSRAHDDGDIWREFAISQIGKILPVVTYTVEVHTGGTEGANTTASVFICIYGTRGDTGKRKLFKSQTSNDPFQKGGHDVFELEAVSLDEVERIVVSHDNKGSDPAWYLDKVIVRSEETPDKDYRFNCGRWLSETEGDGKCEVELKPGWFTEKPTKSRGEFSLSVKTCEDSSPSGGGKVDLAVYGDKGKSEDITLTAPSPGDKLFEPGNIDSFTINVGEIGDLYKIRVTREDLHTWNAWHLEEVKLQDLDTSEVFLIHCDRWLSREKDDFDLTREFPITHKNKTPAEVHQYEVEIITGNHWAAETDADLFVTIFGDKGDSGRRKLYHSYQEGDKFQRGKVDRFLFEAVSLGDLSQVQIGHDSLGHGAGVYLESVTVTDKTVPGVQYVFPCQGWLDEREGDKRTWRLLSLSEKRDPSKMPPQRDFRKKSKGKWSVTVKTSEDQDSGTSAQVSLIGFGTRGQSQKQPLGSGQQDQSEFRPGAISEFNVSFGDIGDLLKIRLEHNNKGPSPSWHVDWVELVDVDTDEYHRIHVNRWFSTGDDDRQTSREFSVSRPGEMPLPVCQYVILVQTALTSDPAASEGQVSINIQGEYGDTGERKLSGKSPWKPGEEASFIIESVSLGALTKIKLQFEGQGVSWLVDRVRIFEKPTAICQTVFNCHSLLDSREGSGSVSREFPATAVQPSDVPNKVVERFYGDISPLVSKGRWRILVECGKDGTEDDVFLMVYGIKGQSTPHHINKTEKLTPGALLISDLNVGDIGAIFKIQLYIGGNPIGTPWSLNKLKLKDADTNQLFVFTHNKLIECTPDNPTGVVELPAVRPDLAPLREDEYILYVSTGNQDLADTEADVSCNLIGEWGSTGSRLLAKSTNQVPFKMGQVDEFKIRGLELGGLKEVVVSHAEQGRGRGWLCDRVVVKSALSSTLRVFPCNRWLDTGCEDRQLVRHLKPIGQMPVSSPPVTGKSKGRWNCTVKTADIDQLPDVAKNRSSKSREVSLMIYGSESVQGPIELISSRGEAFLPGQTDTFSELDVGEIGNIQKIRVCAGYEQDPDTVWTVEKVSLEDCDTGEVLEFDFSCWVGELGGDIRKELPVIKMGKGIQQVLPYQVQVFTSDEEMDSGTESHVFITLYGRDSDTGRRHLHLNNRKSFQTGQVDTFVVEAVDLGGLEKIVIAKGPGSPWLLEKVVVKESEFSAEQYNFNHKKWIGSKETTKTEVEETIRLSGTQPSSVVIPADRVKNLPQSNGAWKISTETGGQKGGVPLDLVVTFIGSEGESELCPLRSNRENAFQIGQKDVCEIKFAADIGELYKLRLGYLDNTKKKGWLLRRIKCEDSSTGDMFTFDLNDWVAVDEKSDGWREIPVHWPALPQPKVLKYQVITYLGDVHQPGTEANVFVCLYGSLGSSGKRLLKHSLTNKERFTQDQVDQFEVEAVDLGALQKLVIGHDQQGEGSGWYLKKVVVMDSMDSLDKLVFPCSHWLDEGEEDGKIERTLLLSDETLLEEDLSPTQVKSPSPSPTQQVKSPSPAPRQKSKTPTPAPREKTKTPTPIMREKSKTPTPAPREKTKTPTPTPREKSKLTDPTPQENTKTPSPTPRDKVDSVSPVPVVSDEKESPKMESSKPADKPESPEPHSEKPVSPEPEKMPEPEKSPEPHKTDSPLPSDNKLASNPEESSEEQIKSQSKPDETSTKPEEESKMEEEQERESAENLEKTQDKEAELKTEEAEKTEEDTKPVSPPPQEGSVKVFVTTMSAPGSETNDHVTLTVYGDAGNSGPLSLGEPDKGYFQPGQTDEFLVNFDSEELGGIRKIRIEHDNPNTPTGWGLDKLVLHDLKSGEKYEFHIGKFLSFTGEYGDIAVEVPAENNTHDFWPVRHYVVMVETGTEENSGTDATVHITLFGTLGDSGKRYLVNNKEQNKKFRTGKVDTFIVEAVDLGRLENIIIGHDGKGEESAWFLEKVSVKEGADAKHKYIFTYGSWLQDDKDYGVVEVELYMDRMEKENSVLQKQDLNTVEDTQRSNEELEDTGDVNGDLGNKQGEDTNRSMEDIVTNGKEDQNREDEDPNQTENITSNADQNKVMENKTEDNRELNEDRTDGKSPSNEQNSVSQDQNGERNEQGGEEIKASLEDQNKANEDTNGKNTNVGSEGIKTPSDDPSKVNEDKGEEN</sequence>
<dbReference type="Pfam" id="PF00167">
    <property type="entry name" value="FGF"/>
    <property type="match status" value="1"/>
</dbReference>
<feature type="compositionally biased region" description="Polar residues" evidence="3">
    <location>
        <begin position="2797"/>
        <end position="2813"/>
    </location>
</feature>
<feature type="domain" description="PLAT" evidence="4">
    <location>
        <begin position="920"/>
        <end position="1035"/>
    </location>
</feature>
<feature type="domain" description="PLAT" evidence="4">
    <location>
        <begin position="3160"/>
        <end position="3279"/>
    </location>
</feature>
<dbReference type="CDD" id="cd16110">
    <property type="entry name" value="DCX1_RP_like"/>
    <property type="match status" value="1"/>
</dbReference>
<evidence type="ECO:0000259" key="4">
    <source>
        <dbReference type="PROSITE" id="PS50095"/>
    </source>
</evidence>
<feature type="domain" description="PLAT" evidence="4">
    <location>
        <begin position="2398"/>
        <end position="2513"/>
    </location>
</feature>
<evidence type="ECO:0000256" key="1">
    <source>
        <dbReference type="ARBA" id="ARBA00007936"/>
    </source>
</evidence>
<feature type="domain" description="Doublecortin" evidence="5">
    <location>
        <begin position="222"/>
        <end position="301"/>
    </location>
</feature>
<feature type="region of interest" description="Disordered" evidence="3">
    <location>
        <begin position="1712"/>
        <end position="1749"/>
    </location>
</feature>
<dbReference type="SUPFAM" id="SSF50353">
    <property type="entry name" value="Cytokine"/>
    <property type="match status" value="2"/>
</dbReference>
<dbReference type="InterPro" id="IPR036392">
    <property type="entry name" value="PLAT/LH2_dom_sf"/>
</dbReference>
<dbReference type="Gene3D" id="2.80.10.50">
    <property type="match status" value="2"/>
</dbReference>
<feature type="domain" description="PLAT" evidence="4">
    <location>
        <begin position="1862"/>
        <end position="1976"/>
    </location>
</feature>
<dbReference type="PROSITE" id="PS50095">
    <property type="entry name" value="PLAT"/>
    <property type="match status" value="18"/>
</dbReference>
<dbReference type="Pfam" id="PF03607">
    <property type="entry name" value="DCX"/>
    <property type="match status" value="2"/>
</dbReference>
<feature type="compositionally biased region" description="Basic and acidic residues" evidence="3">
    <location>
        <begin position="2898"/>
        <end position="2946"/>
    </location>
</feature>
<feature type="domain" description="PLAT" evidence="4">
    <location>
        <begin position="2262"/>
        <end position="2388"/>
    </location>
</feature>
<feature type="domain" description="PLAT" evidence="4">
    <location>
        <begin position="1047"/>
        <end position="1165"/>
    </location>
</feature>
<dbReference type="PANTHER" id="PTHR45901:SF7">
    <property type="entry name" value="OXYGEN-REGULATED PROTEIN 1"/>
    <property type="match status" value="1"/>
</dbReference>
<feature type="compositionally biased region" description="Polar residues" evidence="3">
    <location>
        <begin position="3290"/>
        <end position="3299"/>
    </location>
</feature>
<evidence type="ECO:0008006" key="8">
    <source>
        <dbReference type="Google" id="ProtNLM"/>
    </source>
</evidence>
<dbReference type="SMART" id="SM00308">
    <property type="entry name" value="LH2"/>
    <property type="match status" value="12"/>
</dbReference>
<feature type="domain" description="PLAT" evidence="4">
    <location>
        <begin position="1201"/>
        <end position="1318"/>
    </location>
</feature>
<evidence type="ECO:0000259" key="5">
    <source>
        <dbReference type="PROSITE" id="PS50309"/>
    </source>
</evidence>
<dbReference type="InterPro" id="IPR003533">
    <property type="entry name" value="Doublecortin_dom"/>
</dbReference>
<feature type="compositionally biased region" description="Basic and acidic residues" evidence="3">
    <location>
        <begin position="3362"/>
        <end position="3381"/>
    </location>
</feature>
<feature type="domain" description="PLAT" evidence="4">
    <location>
        <begin position="2127"/>
        <end position="2244"/>
    </location>
</feature>
<evidence type="ECO:0000313" key="6">
    <source>
        <dbReference type="EnsemblMetazoa" id="G3661.1:cds"/>
    </source>
</evidence>
<dbReference type="Gene3D" id="2.40.180.10">
    <property type="entry name" value="Catalase core domain"/>
    <property type="match status" value="6"/>
</dbReference>
<feature type="domain" description="PLAT" evidence="4">
    <location>
        <begin position="1461"/>
        <end position="1579"/>
    </location>
</feature>
<reference evidence="6" key="1">
    <citation type="submission" date="2022-08" db="UniProtKB">
        <authorList>
            <consortium name="EnsemblMetazoa"/>
        </authorList>
    </citation>
    <scope>IDENTIFICATION</scope>
    <source>
        <strain evidence="6">05x7-T-G4-1.051#20</strain>
    </source>
</reference>
<dbReference type="InterPro" id="IPR052970">
    <property type="entry name" value="Inner_ear_hair_cell_LOXHD"/>
</dbReference>
<feature type="domain" description="PLAT" evidence="4">
    <location>
        <begin position="1591"/>
        <end position="1710"/>
    </location>
</feature>
<comment type="caution">
    <text evidence="2">Lacks conserved residue(s) required for the propagation of feature annotation.</text>
</comment>
<feature type="compositionally biased region" description="Basic and acidic residues" evidence="3">
    <location>
        <begin position="886"/>
        <end position="897"/>
    </location>
</feature>
<feature type="domain" description="Doublecortin" evidence="5">
    <location>
        <begin position="84"/>
        <end position="159"/>
    </location>
</feature>
<dbReference type="PROSITE" id="PS50309">
    <property type="entry name" value="DC"/>
    <property type="match status" value="2"/>
</dbReference>
<feature type="domain" description="PLAT" evidence="4">
    <location>
        <begin position="1329"/>
        <end position="1448"/>
    </location>
</feature>
<dbReference type="Gene3D" id="2.60.60.20">
    <property type="entry name" value="PLAT/LH2 domain"/>
    <property type="match status" value="12"/>
</dbReference>
<organism evidence="6 7">
    <name type="scientific">Magallana gigas</name>
    <name type="common">Pacific oyster</name>
    <name type="synonym">Crassostrea gigas</name>
    <dbReference type="NCBI Taxonomy" id="29159"/>
    <lineage>
        <taxon>Eukaryota</taxon>
        <taxon>Metazoa</taxon>
        <taxon>Spiralia</taxon>
        <taxon>Lophotrochozoa</taxon>
        <taxon>Mollusca</taxon>
        <taxon>Bivalvia</taxon>
        <taxon>Autobranchia</taxon>
        <taxon>Pteriomorphia</taxon>
        <taxon>Ostreida</taxon>
        <taxon>Ostreoidea</taxon>
        <taxon>Ostreidae</taxon>
        <taxon>Magallana</taxon>
    </lineage>
</organism>
<feature type="domain" description="PLAT" evidence="4">
    <location>
        <begin position="2665"/>
        <end position="2784"/>
    </location>
</feature>
<accession>A0A8W8MYS0</accession>
<feature type="compositionally biased region" description="Basic and acidic residues" evidence="3">
    <location>
        <begin position="3322"/>
        <end position="3341"/>
    </location>
</feature>
<feature type="domain" description="PLAT" evidence="4">
    <location>
        <begin position="339"/>
        <end position="455"/>
    </location>
</feature>
<comment type="similarity">
    <text evidence="1">Belongs to the heparin-binding growth factors family.</text>
</comment>
<feature type="compositionally biased region" description="Basic and acidic residues" evidence="3">
    <location>
        <begin position="34"/>
        <end position="47"/>
    </location>
</feature>
<dbReference type="CDD" id="cd17070">
    <property type="entry name" value="DCX2_RP_like"/>
    <property type="match status" value="1"/>
</dbReference>
<feature type="domain" description="PLAT" evidence="4">
    <location>
        <begin position="3030"/>
        <end position="3148"/>
    </location>
</feature>
<dbReference type="InterPro" id="IPR002209">
    <property type="entry name" value="Fibroblast_GF_fam"/>
</dbReference>
<dbReference type="SUPFAM" id="SSF49723">
    <property type="entry name" value="Lipase/lipooxygenase domain (PLAT/LH2 domain)"/>
    <property type="match status" value="18"/>
</dbReference>
<feature type="domain" description="PLAT" evidence="4">
    <location>
        <begin position="467"/>
        <end position="586"/>
    </location>
</feature>
<dbReference type="GO" id="GO:0008083">
    <property type="term" value="F:growth factor activity"/>
    <property type="evidence" value="ECO:0007669"/>
    <property type="project" value="InterPro"/>
</dbReference>
<feature type="domain" description="PLAT" evidence="4">
    <location>
        <begin position="1732"/>
        <end position="1850"/>
    </location>
</feature>
<dbReference type="Gene3D" id="3.10.20.230">
    <property type="entry name" value="Doublecortin domain"/>
    <property type="match status" value="2"/>
</dbReference>
<dbReference type="PRINTS" id="PR01217">
    <property type="entry name" value="PRICHEXTENSN"/>
</dbReference>
<evidence type="ECO:0000256" key="3">
    <source>
        <dbReference type="SAM" id="MobiDB-lite"/>
    </source>
</evidence>
<dbReference type="PANTHER" id="PTHR45901">
    <property type="entry name" value="PROTEIN CBG12474"/>
    <property type="match status" value="1"/>
</dbReference>
<feature type="compositionally biased region" description="Basic and acidic residues" evidence="3">
    <location>
        <begin position="2829"/>
        <end position="2868"/>
    </location>
</feature>
<feature type="region of interest" description="Disordered" evidence="3">
    <location>
        <begin position="2794"/>
        <end position="3031"/>
    </location>
</feature>
<dbReference type="Proteomes" id="UP000005408">
    <property type="component" value="Unassembled WGS sequence"/>
</dbReference>
<dbReference type="GO" id="GO:0035556">
    <property type="term" value="P:intracellular signal transduction"/>
    <property type="evidence" value="ECO:0007669"/>
    <property type="project" value="InterPro"/>
</dbReference>
<evidence type="ECO:0000313" key="7">
    <source>
        <dbReference type="Proteomes" id="UP000005408"/>
    </source>
</evidence>
<dbReference type="EnsemblMetazoa" id="G3661.1">
    <property type="protein sequence ID" value="G3661.1:cds"/>
    <property type="gene ID" value="G3661"/>
</dbReference>
<feature type="region of interest" description="Disordered" evidence="3">
    <location>
        <begin position="3290"/>
        <end position="3451"/>
    </location>
</feature>
<feature type="domain" description="PLAT" evidence="4">
    <location>
        <begin position="2004"/>
        <end position="2115"/>
    </location>
</feature>